<dbReference type="EMBL" id="AJWK01028672">
    <property type="status" value="NOT_ANNOTATED_CDS"/>
    <property type="molecule type" value="Genomic_DNA"/>
</dbReference>
<feature type="region of interest" description="Disordered" evidence="1">
    <location>
        <begin position="264"/>
        <end position="292"/>
    </location>
</feature>
<feature type="compositionally biased region" description="Basic and acidic residues" evidence="1">
    <location>
        <begin position="264"/>
        <end position="286"/>
    </location>
</feature>
<reference evidence="2" key="1">
    <citation type="submission" date="2020-05" db="UniProtKB">
        <authorList>
            <consortium name="EnsemblMetazoa"/>
        </authorList>
    </citation>
    <scope>IDENTIFICATION</scope>
    <source>
        <strain evidence="2">Jacobina</strain>
    </source>
</reference>
<dbReference type="VEuPathDB" id="VectorBase:LLONM1_003900"/>
<keyword evidence="3" id="KW-1185">Reference proteome</keyword>
<dbReference type="Proteomes" id="UP000092461">
    <property type="component" value="Unassembled WGS sequence"/>
</dbReference>
<dbReference type="AlphaFoldDB" id="A0A1B0GKD0"/>
<evidence type="ECO:0000313" key="2">
    <source>
        <dbReference type="EnsemblMetazoa" id="LLOJ008476-PA"/>
    </source>
</evidence>
<accession>A0A1B0GKD0</accession>
<dbReference type="VEuPathDB" id="VectorBase:LLOJ008476"/>
<dbReference type="RefSeq" id="XP_055682225.1">
    <property type="nucleotide sequence ID" value="XM_055826250.1"/>
</dbReference>
<evidence type="ECO:0000256" key="1">
    <source>
        <dbReference type="SAM" id="MobiDB-lite"/>
    </source>
</evidence>
<evidence type="ECO:0008006" key="4">
    <source>
        <dbReference type="Google" id="ProtNLM"/>
    </source>
</evidence>
<evidence type="ECO:0000313" key="3">
    <source>
        <dbReference type="Proteomes" id="UP000092461"/>
    </source>
</evidence>
<dbReference type="EnsemblMetazoa" id="LLOJ008476-RA">
    <property type="protein sequence ID" value="LLOJ008476-PA"/>
    <property type="gene ID" value="LLOJ008476"/>
</dbReference>
<dbReference type="GeneID" id="129789435"/>
<protein>
    <recommendedName>
        <fullName evidence="4">TPX2 C-terminal domain-containing protein</fullName>
    </recommendedName>
</protein>
<proteinExistence type="predicted"/>
<dbReference type="KEGG" id="lll:129789435"/>
<name>A0A1B0GKD0_LUTLO</name>
<organism evidence="2 3">
    <name type="scientific">Lutzomyia longipalpis</name>
    <name type="common">Sand fly</name>
    <dbReference type="NCBI Taxonomy" id="7200"/>
    <lineage>
        <taxon>Eukaryota</taxon>
        <taxon>Metazoa</taxon>
        <taxon>Ecdysozoa</taxon>
        <taxon>Arthropoda</taxon>
        <taxon>Hexapoda</taxon>
        <taxon>Insecta</taxon>
        <taxon>Pterygota</taxon>
        <taxon>Neoptera</taxon>
        <taxon>Endopterygota</taxon>
        <taxon>Diptera</taxon>
        <taxon>Nematocera</taxon>
        <taxon>Psychodoidea</taxon>
        <taxon>Psychodidae</taxon>
        <taxon>Lutzomyia</taxon>
        <taxon>Lutzomyia</taxon>
    </lineage>
</organism>
<dbReference type="OrthoDB" id="7759819at2759"/>
<sequence>MPFDWDNIDCASPDLENSAYFFSVQHIEHEKDYENNIFVNKENAENVAKKPAKEANVDKNKKSLQIQENVKNQKIPLKTRINLQHVAPKNFSKVGKKLENCKAQEKNVVLKKEVKLAPRINVARNVRQVKNLPEQENKKTQKSFEFRAKPAPNFKLLHEKQKKIQKKQPPITVPQTPIVLRKSQVQNPKKRQIPEREKTKDFRNPMKVGRNVKVVAKEPFRPIKESKTTQVVPFNLQTTRRQEERRRFDDLSRQMRDLKIQKEMVEKKKQEDHLRRELRKKTEFRARPNPFK</sequence>